<feature type="region of interest" description="Disordered" evidence="1">
    <location>
        <begin position="311"/>
        <end position="406"/>
    </location>
</feature>
<evidence type="ECO:0000313" key="4">
    <source>
        <dbReference type="Proteomes" id="UP000019753"/>
    </source>
</evidence>
<evidence type="ECO:0000256" key="1">
    <source>
        <dbReference type="SAM" id="MobiDB-lite"/>
    </source>
</evidence>
<dbReference type="Proteomes" id="UP000019753">
    <property type="component" value="Unassembled WGS sequence"/>
</dbReference>
<feature type="domain" description="NAD-dependent epimerase/dehydratase" evidence="2">
    <location>
        <begin position="4"/>
        <end position="192"/>
    </location>
</feature>
<dbReference type="InterPro" id="IPR036291">
    <property type="entry name" value="NAD(P)-bd_dom_sf"/>
</dbReference>
<sequence>MMRALVLGGTGAIGGAAALRLAQRGWDVEVTGRDASRLPPELTAAGVRFHRVDRGDTEGIGRLADGGPDLLLDVLAYTASDVRSLVPVMRDAGSVVVISSRAVYTDAHGNHVNSDEPPRFAGPIREDHPTVPPATGDVDPFSREGYAPSKAAVERAVLDSGLPVTVIRPSKVHGRWARNPRTRAFVAPMLRREPTLRLADRGMSVDHLTAASNTAALIEVVAGRPGARILNSADPDTPTAADIPTAIALELSWDGELELLEPHVTAGDHPWLTRYPIVLDISAATSLGYQPVGLGVDLLREEVRWLVGGSAADRAQQRGPGSPAQADHPGRLTRPGRPSRAADPPRPTTPGRLTRPGRPSRGGQGGRPRASAPGGPPSRWDRRPAAPAAPPGRCALPTRGQRSAVL</sequence>
<reference evidence="3 4" key="1">
    <citation type="submission" date="2014-01" db="EMBL/GenBank/DDBJ databases">
        <title>Actinotalea ferrariae CF5-4.</title>
        <authorList>
            <person name="Chen F."/>
            <person name="Li Y."/>
            <person name="Wang G."/>
        </authorList>
    </citation>
    <scope>NUCLEOTIDE SEQUENCE [LARGE SCALE GENOMIC DNA]</scope>
    <source>
        <strain evidence="3 4">CF5-4</strain>
    </source>
</reference>
<keyword evidence="4" id="KW-1185">Reference proteome</keyword>
<dbReference type="PANTHER" id="PTHR43245">
    <property type="entry name" value="BIFUNCTIONAL POLYMYXIN RESISTANCE PROTEIN ARNA"/>
    <property type="match status" value="1"/>
</dbReference>
<evidence type="ECO:0000313" key="3">
    <source>
        <dbReference type="EMBL" id="EYR63691.1"/>
    </source>
</evidence>
<dbReference type="SUPFAM" id="SSF51735">
    <property type="entry name" value="NAD(P)-binding Rossmann-fold domains"/>
    <property type="match status" value="1"/>
</dbReference>
<accession>A0A021VRC8</accession>
<gene>
    <name evidence="3" type="ORF">N866_18950</name>
</gene>
<dbReference type="InterPro" id="IPR001509">
    <property type="entry name" value="Epimerase_deHydtase"/>
</dbReference>
<dbReference type="InterPro" id="IPR050177">
    <property type="entry name" value="Lipid_A_modif_metabolic_enz"/>
</dbReference>
<dbReference type="PANTHER" id="PTHR43245:SF13">
    <property type="entry name" value="UDP-D-APIOSE_UDP-D-XYLOSE SYNTHASE 2"/>
    <property type="match status" value="1"/>
</dbReference>
<proteinExistence type="predicted"/>
<protein>
    <submittedName>
        <fullName evidence="3">Reductase</fullName>
    </submittedName>
</protein>
<dbReference type="EMBL" id="AXCW01000076">
    <property type="protein sequence ID" value="EYR63691.1"/>
    <property type="molecule type" value="Genomic_DNA"/>
</dbReference>
<feature type="region of interest" description="Disordered" evidence="1">
    <location>
        <begin position="108"/>
        <end position="144"/>
    </location>
</feature>
<comment type="caution">
    <text evidence="3">The sequence shown here is derived from an EMBL/GenBank/DDBJ whole genome shotgun (WGS) entry which is preliminary data.</text>
</comment>
<organism evidence="3 4">
    <name type="scientific">Actinotalea ferrariae CF5-4</name>
    <dbReference type="NCBI Taxonomy" id="948458"/>
    <lineage>
        <taxon>Bacteria</taxon>
        <taxon>Bacillati</taxon>
        <taxon>Actinomycetota</taxon>
        <taxon>Actinomycetes</taxon>
        <taxon>Micrococcales</taxon>
        <taxon>Cellulomonadaceae</taxon>
        <taxon>Actinotalea</taxon>
    </lineage>
</organism>
<name>A0A021VRC8_9CELL</name>
<dbReference type="AlphaFoldDB" id="A0A021VRC8"/>
<feature type="compositionally biased region" description="Low complexity" evidence="1">
    <location>
        <begin position="349"/>
        <end position="359"/>
    </location>
</feature>
<dbReference type="Gene3D" id="3.40.50.720">
    <property type="entry name" value="NAD(P)-binding Rossmann-like Domain"/>
    <property type="match status" value="1"/>
</dbReference>
<dbReference type="Pfam" id="PF01370">
    <property type="entry name" value="Epimerase"/>
    <property type="match status" value="1"/>
</dbReference>
<evidence type="ECO:0000259" key="2">
    <source>
        <dbReference type="Pfam" id="PF01370"/>
    </source>
</evidence>
<feature type="compositionally biased region" description="Basic and acidic residues" evidence="1">
    <location>
        <begin position="113"/>
        <end position="129"/>
    </location>
</feature>